<feature type="region of interest" description="Disordered" evidence="1">
    <location>
        <begin position="236"/>
        <end position="255"/>
    </location>
</feature>
<feature type="region of interest" description="Disordered" evidence="1">
    <location>
        <begin position="147"/>
        <end position="175"/>
    </location>
</feature>
<feature type="region of interest" description="Disordered" evidence="1">
    <location>
        <begin position="302"/>
        <end position="322"/>
    </location>
</feature>
<dbReference type="EMBL" id="KZ301971">
    <property type="protein sequence ID" value="PFH53985.1"/>
    <property type="molecule type" value="Genomic_DNA"/>
</dbReference>
<accession>A0A2A9NSL2</accession>
<organism evidence="2 3">
    <name type="scientific">Amanita thiersii Skay4041</name>
    <dbReference type="NCBI Taxonomy" id="703135"/>
    <lineage>
        <taxon>Eukaryota</taxon>
        <taxon>Fungi</taxon>
        <taxon>Dikarya</taxon>
        <taxon>Basidiomycota</taxon>
        <taxon>Agaricomycotina</taxon>
        <taxon>Agaricomycetes</taxon>
        <taxon>Agaricomycetidae</taxon>
        <taxon>Agaricales</taxon>
        <taxon>Pluteineae</taxon>
        <taxon>Amanitaceae</taxon>
        <taxon>Amanita</taxon>
    </lineage>
</organism>
<feature type="compositionally biased region" description="Low complexity" evidence="1">
    <location>
        <begin position="394"/>
        <end position="418"/>
    </location>
</feature>
<feature type="region of interest" description="Disordered" evidence="1">
    <location>
        <begin position="393"/>
        <end position="438"/>
    </location>
</feature>
<name>A0A2A9NSL2_9AGAR</name>
<evidence type="ECO:0000313" key="2">
    <source>
        <dbReference type="EMBL" id="PFH53985.1"/>
    </source>
</evidence>
<feature type="compositionally biased region" description="Low complexity" evidence="1">
    <location>
        <begin position="154"/>
        <end position="175"/>
    </location>
</feature>
<dbReference type="Proteomes" id="UP000242287">
    <property type="component" value="Unassembled WGS sequence"/>
</dbReference>
<feature type="compositionally biased region" description="Pro residues" evidence="1">
    <location>
        <begin position="23"/>
        <end position="33"/>
    </location>
</feature>
<evidence type="ECO:0000256" key="1">
    <source>
        <dbReference type="SAM" id="MobiDB-lite"/>
    </source>
</evidence>
<dbReference type="AlphaFoldDB" id="A0A2A9NSL2"/>
<feature type="region of interest" description="Disordered" evidence="1">
    <location>
        <begin position="334"/>
        <end position="378"/>
    </location>
</feature>
<reference evidence="2 3" key="1">
    <citation type="submission" date="2014-02" db="EMBL/GenBank/DDBJ databases">
        <title>Transposable element dynamics among asymbiotic and ectomycorrhizal Amanita fungi.</title>
        <authorList>
            <consortium name="DOE Joint Genome Institute"/>
            <person name="Hess J."/>
            <person name="Skrede I."/>
            <person name="Wolfe B."/>
            <person name="LaButti K."/>
            <person name="Ohm R.A."/>
            <person name="Grigoriev I.V."/>
            <person name="Pringle A."/>
        </authorList>
    </citation>
    <scope>NUCLEOTIDE SEQUENCE [LARGE SCALE GENOMIC DNA]</scope>
    <source>
        <strain evidence="2 3">SKay4041</strain>
    </source>
</reference>
<feature type="region of interest" description="Disordered" evidence="1">
    <location>
        <begin position="14"/>
        <end position="102"/>
    </location>
</feature>
<feature type="compositionally biased region" description="Low complexity" evidence="1">
    <location>
        <begin position="334"/>
        <end position="365"/>
    </location>
</feature>
<dbReference type="OrthoDB" id="3365472at2759"/>
<proteinExistence type="predicted"/>
<feature type="compositionally biased region" description="Polar residues" evidence="1">
    <location>
        <begin position="36"/>
        <end position="50"/>
    </location>
</feature>
<gene>
    <name evidence="2" type="ORF">AMATHDRAFT_45019</name>
</gene>
<keyword evidence="3" id="KW-1185">Reference proteome</keyword>
<sequence>MDFDAAWCPVCDRQIQPKRIQVPVPPPPPPTLPLPSGSNTSPTKQQQSTIRRTKGGTIKRGAHTQGTGLVRPTGTIKRTDSAQKSQQTDTPKPTQPIKHRTIIDQSPIPLYCSDECQLADLHNQNRGLPLNPGRATSPVPSQTFTLTASETESDATGSSFDSVSSVSSSTSNPTHISPSLATLAAIYKFPPPPPPAPVYSEELVSSDSDYPHDYNSGIMMAGRFLNSVCPKPTKRTTYGVYPQPPEPRKPIPGWSDGSNAWRSCVYSFSPPKKVEDSPNSDSVSKAYKSFTATSHRSHSIYSTLGESSSSTPRNAYSTTSLPAANNELIQKYSQSFSRRCESRSSGSMSTSPSSTHSFPTTLPSSQRRERSLVQRGAEGKLLVPNVKLKVNNGSSTSLSSAWSGPRSVRSPLSVTSSDSSDEETTVNTKCGDSPAMPFKRPAAETRSWSYDNFKTYPIMQLPPKKETRKEKQLVDGVEVEVEVDVIVEQPLKRLFLFAPSTRRA</sequence>
<protein>
    <submittedName>
        <fullName evidence="2">Uncharacterized protein</fullName>
    </submittedName>
</protein>
<evidence type="ECO:0000313" key="3">
    <source>
        <dbReference type="Proteomes" id="UP000242287"/>
    </source>
</evidence>
<feature type="compositionally biased region" description="Polar residues" evidence="1">
    <location>
        <begin position="82"/>
        <end position="92"/>
    </location>
</feature>